<proteinExistence type="predicted"/>
<dbReference type="EMBL" id="CP000083">
    <property type="protein sequence ID" value="AAZ25524.1"/>
    <property type="molecule type" value="Genomic_DNA"/>
</dbReference>
<evidence type="ECO:0000313" key="2">
    <source>
        <dbReference type="Proteomes" id="UP000000547"/>
    </source>
</evidence>
<protein>
    <submittedName>
        <fullName evidence="1">Uncharacterized protein</fullName>
    </submittedName>
</protein>
<organism evidence="1 2">
    <name type="scientific">Colwellia psychrerythraea (strain 34H / ATCC BAA-681)</name>
    <name type="common">Vibrio psychroerythus</name>
    <dbReference type="NCBI Taxonomy" id="167879"/>
    <lineage>
        <taxon>Bacteria</taxon>
        <taxon>Pseudomonadati</taxon>
        <taxon>Pseudomonadota</taxon>
        <taxon>Gammaproteobacteria</taxon>
        <taxon>Alteromonadales</taxon>
        <taxon>Colwelliaceae</taxon>
        <taxon>Colwellia</taxon>
    </lineage>
</organism>
<dbReference type="KEGG" id="cps:CPS_2444"/>
<dbReference type="RefSeq" id="WP_011043254.1">
    <property type="nucleotide sequence ID" value="NC_003910.7"/>
</dbReference>
<sequence length="87" mass="10127">MSIGTPRDYSEDMYKVYFELGEWEGRALDILTSFVGDYHSKKILHLEFGYEVAIPIQCIPDVVKLLSQNNIAIYQIVRGDKIEEAWR</sequence>
<accession>Q481V8</accession>
<reference evidence="1" key="1">
    <citation type="journal article" date="2005" name="Proc. Natl. Acad. Sci. U.S.A.">
        <title>The psychrophilic lifestyle as revealed by the genome sequence of Colwellia psychrerythraea 34H through genomic and proteomic analyses.</title>
        <authorList>
            <person name="Methe B.A."/>
            <person name="Nelson K.E."/>
            <person name="Deming J.W."/>
            <person name="Momen B."/>
            <person name="Melamud E."/>
            <person name="Zhang X."/>
            <person name="Moult J."/>
            <person name="Madupu R."/>
            <person name="Nelson W.C."/>
            <person name="Dodson R.J."/>
            <person name="Brinkac L.M."/>
            <person name="Daugherty S.C."/>
            <person name="Durkin A.S."/>
            <person name="DeBoy R.T."/>
            <person name="Kolonay J.F."/>
            <person name="Sullivan S.A."/>
            <person name="Zhou L."/>
            <person name="Davidsen T.M."/>
            <person name="Wu M."/>
            <person name="Huston A.L."/>
            <person name="Lewis M."/>
            <person name="Weaver B."/>
            <person name="Weidman J.F."/>
            <person name="Khouri H."/>
            <person name="Utterback T.R."/>
            <person name="Feldblyum T.V."/>
            <person name="Fraser C.M."/>
        </authorList>
    </citation>
    <scope>NUCLEOTIDE SEQUENCE [LARGE SCALE GENOMIC DNA]</scope>
    <source>
        <strain evidence="1">34H</strain>
    </source>
</reference>
<evidence type="ECO:0000313" key="1">
    <source>
        <dbReference type="EMBL" id="AAZ25524.1"/>
    </source>
</evidence>
<name>Q481V8_COLP3</name>
<dbReference type="STRING" id="167879.CPS_2444"/>
<dbReference type="HOGENOM" id="CLU_190530_0_0_6"/>
<gene>
    <name evidence="1" type="ordered locus">CPS_2444</name>
</gene>
<dbReference type="Proteomes" id="UP000000547">
    <property type="component" value="Chromosome"/>
</dbReference>
<dbReference type="AlphaFoldDB" id="Q481V8"/>